<dbReference type="EMBL" id="CP019454">
    <property type="protein sequence ID" value="AUW94872.1"/>
    <property type="molecule type" value="Genomic_DNA"/>
</dbReference>
<protein>
    <submittedName>
        <fullName evidence="1">Uncharacterized protein</fullName>
    </submittedName>
</protein>
<organism evidence="1 2">
    <name type="scientific">Sulfobacillus thermotolerans</name>
    <dbReference type="NCBI Taxonomy" id="338644"/>
    <lineage>
        <taxon>Bacteria</taxon>
        <taxon>Bacillati</taxon>
        <taxon>Bacillota</taxon>
        <taxon>Clostridia</taxon>
        <taxon>Eubacteriales</taxon>
        <taxon>Clostridiales Family XVII. Incertae Sedis</taxon>
        <taxon>Sulfobacillus</taxon>
    </lineage>
</organism>
<evidence type="ECO:0000313" key="2">
    <source>
        <dbReference type="Proteomes" id="UP000325292"/>
    </source>
</evidence>
<name>A0ABM6RTU5_9FIRM</name>
<proteinExistence type="predicted"/>
<keyword evidence="2" id="KW-1185">Reference proteome</keyword>
<accession>A0ABM6RTU5</accession>
<gene>
    <name evidence="1" type="ORF">BXT84_13675</name>
</gene>
<evidence type="ECO:0000313" key="1">
    <source>
        <dbReference type="EMBL" id="AUW94872.1"/>
    </source>
</evidence>
<reference evidence="1 2" key="1">
    <citation type="journal article" date="2019" name="Sci. Rep.">
        <title>Sulfobacillus thermotolerans: new insights into resistance and metabolic capacities of acidophilic chemolithotrophs.</title>
        <authorList>
            <person name="Panyushkina A.E."/>
            <person name="Babenko V.V."/>
            <person name="Nikitina A.S."/>
            <person name="Selezneva O.V."/>
            <person name="Tsaplina I.A."/>
            <person name="Letarova M.A."/>
            <person name="Kostryukova E.S."/>
            <person name="Letarov A.V."/>
        </authorList>
    </citation>
    <scope>NUCLEOTIDE SEQUENCE [LARGE SCALE GENOMIC DNA]</scope>
    <source>
        <strain evidence="1 2">Kr1</strain>
    </source>
</reference>
<dbReference type="Proteomes" id="UP000325292">
    <property type="component" value="Chromosome"/>
</dbReference>
<sequence>MRYFVRIQVGQGIQWRTLMGPSAKTVANDLFKQVDSHVNTAWVCRASHPEDVFCDADFEADESRIYMRQDCGDSKSGEPAIRP</sequence>